<proteinExistence type="predicted"/>
<sequence length="192" mass="21572">MNLPVKPIDSWSRGSVAGRLLVEPTFESLHPTLPLEMEGRRLLVALTIESLHPTLSLEIEVSYRRLLVEPTFESLHPTLSLEVEVSSSRLLVEPTVESLHSTLSLEMEPRFCQAGLKNRFAGPETWLSEARPCTPLPGQPEAATKWQTLLADSTSDPIDLYLLSASTRQVARSNLPQRRHLEQPAQRLHRLN</sequence>
<gene>
    <name evidence="1" type="ORF">PXEA_LOCUS30940</name>
</gene>
<dbReference type="Proteomes" id="UP000784294">
    <property type="component" value="Unassembled WGS sequence"/>
</dbReference>
<dbReference type="AlphaFoldDB" id="A0A448XIJ0"/>
<evidence type="ECO:0000313" key="2">
    <source>
        <dbReference type="Proteomes" id="UP000784294"/>
    </source>
</evidence>
<dbReference type="EMBL" id="CAAALY010255169">
    <property type="protein sequence ID" value="VEL37500.1"/>
    <property type="molecule type" value="Genomic_DNA"/>
</dbReference>
<name>A0A448XIJ0_9PLAT</name>
<keyword evidence="2" id="KW-1185">Reference proteome</keyword>
<accession>A0A448XIJ0</accession>
<comment type="caution">
    <text evidence="1">The sequence shown here is derived from an EMBL/GenBank/DDBJ whole genome shotgun (WGS) entry which is preliminary data.</text>
</comment>
<organism evidence="1 2">
    <name type="scientific">Protopolystoma xenopodis</name>
    <dbReference type="NCBI Taxonomy" id="117903"/>
    <lineage>
        <taxon>Eukaryota</taxon>
        <taxon>Metazoa</taxon>
        <taxon>Spiralia</taxon>
        <taxon>Lophotrochozoa</taxon>
        <taxon>Platyhelminthes</taxon>
        <taxon>Monogenea</taxon>
        <taxon>Polyopisthocotylea</taxon>
        <taxon>Polystomatidea</taxon>
        <taxon>Polystomatidae</taxon>
        <taxon>Protopolystoma</taxon>
    </lineage>
</organism>
<reference evidence="1" key="1">
    <citation type="submission" date="2018-11" db="EMBL/GenBank/DDBJ databases">
        <authorList>
            <consortium name="Pathogen Informatics"/>
        </authorList>
    </citation>
    <scope>NUCLEOTIDE SEQUENCE</scope>
</reference>
<evidence type="ECO:0000313" key="1">
    <source>
        <dbReference type="EMBL" id="VEL37500.1"/>
    </source>
</evidence>
<protein>
    <submittedName>
        <fullName evidence="1">Uncharacterized protein</fullName>
    </submittedName>
</protein>